<feature type="transmembrane region" description="Helical" evidence="1">
    <location>
        <begin position="145"/>
        <end position="166"/>
    </location>
</feature>
<feature type="transmembrane region" description="Helical" evidence="1">
    <location>
        <begin position="242"/>
        <end position="260"/>
    </location>
</feature>
<accession>A0A516GFW6</accession>
<organism evidence="2 3">
    <name type="scientific">Ornithinimicrobium ciconiae</name>
    <dbReference type="NCBI Taxonomy" id="2594265"/>
    <lineage>
        <taxon>Bacteria</taxon>
        <taxon>Bacillati</taxon>
        <taxon>Actinomycetota</taxon>
        <taxon>Actinomycetes</taxon>
        <taxon>Micrococcales</taxon>
        <taxon>Ornithinimicrobiaceae</taxon>
        <taxon>Ornithinimicrobium</taxon>
    </lineage>
</organism>
<dbReference type="KEGG" id="orz:FNH13_13840"/>
<feature type="transmembrane region" description="Helical" evidence="1">
    <location>
        <begin position="87"/>
        <end position="109"/>
    </location>
</feature>
<keyword evidence="3" id="KW-1185">Reference proteome</keyword>
<dbReference type="AlphaFoldDB" id="A0A516GFW6"/>
<proteinExistence type="predicted"/>
<feature type="transmembrane region" description="Helical" evidence="1">
    <location>
        <begin position="212"/>
        <end position="236"/>
    </location>
</feature>
<evidence type="ECO:0000256" key="1">
    <source>
        <dbReference type="SAM" id="Phobius"/>
    </source>
</evidence>
<feature type="transmembrane region" description="Helical" evidence="1">
    <location>
        <begin position="121"/>
        <end position="139"/>
    </location>
</feature>
<dbReference type="PANTHER" id="PTHR37314">
    <property type="entry name" value="SLR0142 PROTEIN"/>
    <property type="match status" value="1"/>
</dbReference>
<gene>
    <name evidence="2" type="ORF">FNH13_13840</name>
</gene>
<feature type="transmembrane region" description="Helical" evidence="1">
    <location>
        <begin position="43"/>
        <end position="67"/>
    </location>
</feature>
<keyword evidence="1" id="KW-0812">Transmembrane</keyword>
<dbReference type="Pfam" id="PF06912">
    <property type="entry name" value="DUF1275"/>
    <property type="match status" value="1"/>
</dbReference>
<dbReference type="PANTHER" id="PTHR37314:SF4">
    <property type="entry name" value="UPF0700 TRANSMEMBRANE PROTEIN YOAK"/>
    <property type="match status" value="1"/>
</dbReference>
<dbReference type="InterPro" id="IPR010699">
    <property type="entry name" value="DUF1275"/>
</dbReference>
<reference evidence="2 3" key="1">
    <citation type="submission" date="2019-07" db="EMBL/GenBank/DDBJ databases">
        <title>complete genome sequencing of Ornithinimicrobium sp. H23M54.</title>
        <authorList>
            <person name="Bae J.-W."/>
            <person name="Lee S.-Y."/>
        </authorList>
    </citation>
    <scope>NUCLEOTIDE SEQUENCE [LARGE SCALE GENOMIC DNA]</scope>
    <source>
        <strain evidence="2 3">H23M54</strain>
    </source>
</reference>
<sequence>MQSPPEPEPHDLEPARLRHREAVGAYGRQLTGATRSERGNSHLAFVMTFVAGAINAVGFVAVAIYTSHMTGMTATVSDHVAAGEWRLILPPSTAVVSFILGAASTAILFNWMRRRETSGRFAIVLVLESLLILLFGLLANSLDAAGAELLIIAVLGYVMGLQNALITKVSGARIRTTHVTGMVTDIGIELGKATYRNRRAGTPPVEHDPAKLALLTILVLLFFVGGVIGALGYIWIGYPTVIPFALVLLAAGTLPVVDDVRRARRLRRWR</sequence>
<dbReference type="OrthoDB" id="4568693at2"/>
<dbReference type="EMBL" id="CP041616">
    <property type="protein sequence ID" value="QDO90419.1"/>
    <property type="molecule type" value="Genomic_DNA"/>
</dbReference>
<keyword evidence="1" id="KW-0472">Membrane</keyword>
<evidence type="ECO:0000313" key="2">
    <source>
        <dbReference type="EMBL" id="QDO90419.1"/>
    </source>
</evidence>
<dbReference type="Proteomes" id="UP000315395">
    <property type="component" value="Chromosome"/>
</dbReference>
<name>A0A516GFW6_9MICO</name>
<evidence type="ECO:0000313" key="3">
    <source>
        <dbReference type="Proteomes" id="UP000315395"/>
    </source>
</evidence>
<keyword evidence="1" id="KW-1133">Transmembrane helix</keyword>
<protein>
    <submittedName>
        <fullName evidence="2">DUF1275 domain-containing protein</fullName>
    </submittedName>
</protein>